<gene>
    <name evidence="3" type="ORF">PGT21_032742</name>
    <name evidence="4" type="ORF">PGTUg99_023725</name>
</gene>
<evidence type="ECO:0000313" key="3">
    <source>
        <dbReference type="EMBL" id="KAA1113505.1"/>
    </source>
</evidence>
<evidence type="ECO:0000313" key="6">
    <source>
        <dbReference type="Proteomes" id="UP000325313"/>
    </source>
</evidence>
<organism evidence="4 6">
    <name type="scientific">Puccinia graminis f. sp. tritici</name>
    <dbReference type="NCBI Taxonomy" id="56615"/>
    <lineage>
        <taxon>Eukaryota</taxon>
        <taxon>Fungi</taxon>
        <taxon>Dikarya</taxon>
        <taxon>Basidiomycota</taxon>
        <taxon>Pucciniomycotina</taxon>
        <taxon>Pucciniomycetes</taxon>
        <taxon>Pucciniales</taxon>
        <taxon>Pucciniaceae</taxon>
        <taxon>Puccinia</taxon>
    </lineage>
</organism>
<comment type="caution">
    <text evidence="4">The sequence shown here is derived from an EMBL/GenBank/DDBJ whole genome shotgun (WGS) entry which is preliminary data.</text>
</comment>
<dbReference type="EMBL" id="VSWC01000015">
    <property type="protein sequence ID" value="KAA1113505.1"/>
    <property type="molecule type" value="Genomic_DNA"/>
</dbReference>
<dbReference type="Proteomes" id="UP000324748">
    <property type="component" value="Unassembled WGS sequence"/>
</dbReference>
<proteinExistence type="predicted"/>
<feature type="chain" id="PRO_5033474900" evidence="2">
    <location>
        <begin position="24"/>
        <end position="384"/>
    </location>
</feature>
<dbReference type="EMBL" id="VDEP01000106">
    <property type="protein sequence ID" value="KAA1130820.1"/>
    <property type="molecule type" value="Genomic_DNA"/>
</dbReference>
<name>A0A5B0RYA3_PUCGR</name>
<reference evidence="5 6" key="1">
    <citation type="submission" date="2019-05" db="EMBL/GenBank/DDBJ databases">
        <title>Emergence of the Ug99 lineage of the wheat stem rust pathogen through somatic hybridization.</title>
        <authorList>
            <person name="Li F."/>
            <person name="Upadhyaya N.M."/>
            <person name="Sperschneider J."/>
            <person name="Matny O."/>
            <person name="Nguyen-Phuc H."/>
            <person name="Mago R."/>
            <person name="Raley C."/>
            <person name="Miller M.E."/>
            <person name="Silverstein K.A.T."/>
            <person name="Henningsen E."/>
            <person name="Hirsch C.D."/>
            <person name="Visser B."/>
            <person name="Pretorius Z.A."/>
            <person name="Steffenson B.J."/>
            <person name="Schwessinger B."/>
            <person name="Dodds P.N."/>
            <person name="Figueroa M."/>
        </authorList>
    </citation>
    <scope>NUCLEOTIDE SEQUENCE [LARGE SCALE GENOMIC DNA]</scope>
    <source>
        <strain evidence="3">21-0</strain>
        <strain evidence="4 6">Ug99</strain>
    </source>
</reference>
<evidence type="ECO:0000256" key="1">
    <source>
        <dbReference type="SAM" id="MobiDB-lite"/>
    </source>
</evidence>
<feature type="region of interest" description="Disordered" evidence="1">
    <location>
        <begin position="68"/>
        <end position="87"/>
    </location>
</feature>
<keyword evidence="2" id="KW-0732">Signal</keyword>
<evidence type="ECO:0000313" key="4">
    <source>
        <dbReference type="EMBL" id="KAA1130820.1"/>
    </source>
</evidence>
<protein>
    <submittedName>
        <fullName evidence="4">Uncharacterized protein</fullName>
    </submittedName>
</protein>
<dbReference type="Proteomes" id="UP000325313">
    <property type="component" value="Unassembled WGS sequence"/>
</dbReference>
<dbReference type="OrthoDB" id="2497442at2759"/>
<dbReference type="AlphaFoldDB" id="A0A5B0RYA3"/>
<accession>A0A5B0RYA3</accession>
<evidence type="ECO:0000256" key="2">
    <source>
        <dbReference type="SAM" id="SignalP"/>
    </source>
</evidence>
<feature type="signal peptide" evidence="2">
    <location>
        <begin position="1"/>
        <end position="23"/>
    </location>
</feature>
<evidence type="ECO:0000313" key="5">
    <source>
        <dbReference type="Proteomes" id="UP000324748"/>
    </source>
</evidence>
<keyword evidence="5" id="KW-1185">Reference proteome</keyword>
<sequence>MMTLSKKFLWYIALRMLADSRLAQSIPTEKLDTGLREVRRAGNCPSDSIDHILWPGEKELRSQGFGWKEANSQPHSKRKAEIDRMESRTKQISEKIRAFKSKYLATESDESHPTSSELPDGSRIERTIFNLESVHDYLSSKCRRKFYKSSQGSPHTALPLDNFNEEEDYPLAEIHDGSPLPEGERVVAKVLYGPNRSSIFNNLWGDLMEQLPSQKVSNQHQSEFESDLLEIMSLLGNYMTVYQLKSTDFFRKNNIVRSLKPKELSKVIYLLALSKGYIMEDFRSYLESRKAGKQNFIQNIATSFNDLDPEFLMTSKSLEPYRKEIEALEKKDKDLLVYNCRKGLLDRLIRQQEQLRRLVQQRTEFVVRRPTREVKRNDLRSQGA</sequence>